<dbReference type="EMBL" id="JAAZSQ010000024">
    <property type="protein sequence ID" value="NKX56429.1"/>
    <property type="molecule type" value="Genomic_DNA"/>
</dbReference>
<reference evidence="1 2" key="1">
    <citation type="submission" date="2020-04" db="EMBL/GenBank/DDBJ databases">
        <title>Arthrobacter sp. nov.</title>
        <authorList>
            <person name="Liu S."/>
        </authorList>
    </citation>
    <scope>NUCLEOTIDE SEQUENCE [LARGE SCALE GENOMIC DNA]</scope>
    <source>
        <strain evidence="1 2">E918</strain>
    </source>
</reference>
<keyword evidence="2" id="KW-1185">Reference proteome</keyword>
<dbReference type="Pfam" id="PF07920">
    <property type="entry name" value="DUF1684"/>
    <property type="match status" value="1"/>
</dbReference>
<protein>
    <submittedName>
        <fullName evidence="1">DUF1684 domain-containing protein</fullName>
    </submittedName>
</protein>
<accession>A0A7X6K799</accession>
<dbReference type="PANTHER" id="PTHR41913">
    <property type="entry name" value="DUF1684 DOMAIN-CONTAINING PROTEIN"/>
    <property type="match status" value="1"/>
</dbReference>
<proteinExistence type="predicted"/>
<evidence type="ECO:0000313" key="2">
    <source>
        <dbReference type="Proteomes" id="UP000544090"/>
    </source>
</evidence>
<dbReference type="RefSeq" id="WP_168488694.1">
    <property type="nucleotide sequence ID" value="NZ_JAAZSQ010000024.1"/>
</dbReference>
<evidence type="ECO:0000313" key="1">
    <source>
        <dbReference type="EMBL" id="NKX56429.1"/>
    </source>
</evidence>
<name>A0A7X6K799_9MICC</name>
<dbReference type="PANTHER" id="PTHR41913:SF1">
    <property type="entry name" value="DUF1684 DOMAIN-CONTAINING PROTEIN"/>
    <property type="match status" value="1"/>
</dbReference>
<comment type="caution">
    <text evidence="1">The sequence shown here is derived from an EMBL/GenBank/DDBJ whole genome shotgun (WGS) entry which is preliminary data.</text>
</comment>
<organism evidence="1 2">
    <name type="scientific">Arthrobacter mobilis</name>
    <dbReference type="NCBI Taxonomy" id="2724944"/>
    <lineage>
        <taxon>Bacteria</taxon>
        <taxon>Bacillati</taxon>
        <taxon>Actinomycetota</taxon>
        <taxon>Actinomycetes</taxon>
        <taxon>Micrococcales</taxon>
        <taxon>Micrococcaceae</taxon>
        <taxon>Arthrobacter</taxon>
    </lineage>
</organism>
<dbReference type="AlphaFoldDB" id="A0A7X6K799"/>
<dbReference type="Proteomes" id="UP000544090">
    <property type="component" value="Unassembled WGS sequence"/>
</dbReference>
<sequence length="270" mass="29769">MTSLENEVTTAEADWYAWRRAREDALAADFGWLSLTSFQRLGPEAAEVDQVPGLWSADEYGAALSVRHEDEFVLYDNGRDAVGELTKALDERGQALWVMWTGGQHDVIVELLRRDHRYLIRTREEGSVLQQNFSGVPTFEYSPEWVVKGSYTAFAQAVPERVPTARADVELTLQAVGEISFQYRGATHRLAAEALGGGLRIGFRDQTNGSSTPAWRYLDAAPAADGAVVLDFNRALAYPFAFSGHTSCPAPFRANQLPFPVTAGEKAPGR</sequence>
<dbReference type="InterPro" id="IPR012467">
    <property type="entry name" value="DUF1684"/>
</dbReference>
<gene>
    <name evidence="1" type="ORF">HGG74_18245</name>
</gene>